<dbReference type="Gene3D" id="3.40.50.300">
    <property type="entry name" value="P-loop containing nucleotide triphosphate hydrolases"/>
    <property type="match status" value="2"/>
</dbReference>
<keyword evidence="2" id="KW-0547">Nucleotide-binding</keyword>
<name>A0A841RGH7_9SPIO</name>
<evidence type="ECO:0000313" key="8">
    <source>
        <dbReference type="EMBL" id="MBB6481628.1"/>
    </source>
</evidence>
<dbReference type="InterPro" id="IPR032781">
    <property type="entry name" value="ABC_tran_Xtn"/>
</dbReference>
<dbReference type="GO" id="GO:0016887">
    <property type="term" value="F:ATP hydrolysis activity"/>
    <property type="evidence" value="ECO:0007669"/>
    <property type="project" value="InterPro"/>
</dbReference>
<evidence type="ECO:0000256" key="5">
    <source>
        <dbReference type="ARBA" id="ARBA00061478"/>
    </source>
</evidence>
<dbReference type="Proteomes" id="UP000587760">
    <property type="component" value="Unassembled WGS sequence"/>
</dbReference>
<keyword evidence="9" id="KW-1185">Reference proteome</keyword>
<feature type="domain" description="ABC transporter" evidence="7">
    <location>
        <begin position="4"/>
        <end position="260"/>
    </location>
</feature>
<keyword evidence="3 8" id="KW-0067">ATP-binding</keyword>
<dbReference type="AlphaFoldDB" id="A0A841RGH7"/>
<dbReference type="PROSITE" id="PS00211">
    <property type="entry name" value="ABC_TRANSPORTER_1"/>
    <property type="match status" value="2"/>
</dbReference>
<evidence type="ECO:0000259" key="7">
    <source>
        <dbReference type="PROSITE" id="PS50893"/>
    </source>
</evidence>
<evidence type="ECO:0000313" key="9">
    <source>
        <dbReference type="Proteomes" id="UP000587760"/>
    </source>
</evidence>
<comment type="caution">
    <text evidence="8">The sequence shown here is derived from an EMBL/GenBank/DDBJ whole genome shotgun (WGS) entry which is preliminary data.</text>
</comment>
<feature type="domain" description="ABC transporter" evidence="7">
    <location>
        <begin position="327"/>
        <end position="541"/>
    </location>
</feature>
<dbReference type="PANTHER" id="PTHR42855">
    <property type="entry name" value="ABC TRANSPORTER ATP-BINDING SUBUNIT"/>
    <property type="match status" value="1"/>
</dbReference>
<dbReference type="GO" id="GO:0003676">
    <property type="term" value="F:nucleic acid binding"/>
    <property type="evidence" value="ECO:0007669"/>
    <property type="project" value="UniProtKB-ARBA"/>
</dbReference>
<dbReference type="InterPro" id="IPR051309">
    <property type="entry name" value="ABCF_ATPase"/>
</dbReference>
<dbReference type="InterPro" id="IPR017871">
    <property type="entry name" value="ABC_transporter-like_CS"/>
</dbReference>
<organism evidence="8 9">
    <name type="scientific">Spirochaeta isovalerica</name>
    <dbReference type="NCBI Taxonomy" id="150"/>
    <lineage>
        <taxon>Bacteria</taxon>
        <taxon>Pseudomonadati</taxon>
        <taxon>Spirochaetota</taxon>
        <taxon>Spirochaetia</taxon>
        <taxon>Spirochaetales</taxon>
        <taxon>Spirochaetaceae</taxon>
        <taxon>Spirochaeta</taxon>
    </lineage>
</organism>
<proteinExistence type="inferred from homology"/>
<evidence type="ECO:0000256" key="3">
    <source>
        <dbReference type="ARBA" id="ARBA00022840"/>
    </source>
</evidence>
<evidence type="ECO:0000256" key="1">
    <source>
        <dbReference type="ARBA" id="ARBA00022737"/>
    </source>
</evidence>
<protein>
    <submittedName>
        <fullName evidence="8">ATP-binding cassette subfamily F protein 3</fullName>
    </submittedName>
</protein>
<evidence type="ECO:0000256" key="6">
    <source>
        <dbReference type="SAM" id="MobiDB-lite"/>
    </source>
</evidence>
<accession>A0A841RGH7</accession>
<dbReference type="FunFam" id="3.40.50.300:FF:000309">
    <property type="entry name" value="ABC transporter ATP-binding protein"/>
    <property type="match status" value="1"/>
</dbReference>
<dbReference type="InterPro" id="IPR003593">
    <property type="entry name" value="AAA+_ATPase"/>
</dbReference>
<dbReference type="InterPro" id="IPR037118">
    <property type="entry name" value="Val-tRNA_synth_C_sf"/>
</dbReference>
<evidence type="ECO:0000256" key="2">
    <source>
        <dbReference type="ARBA" id="ARBA00022741"/>
    </source>
</evidence>
<dbReference type="SUPFAM" id="SSF52540">
    <property type="entry name" value="P-loop containing nucleoside triphosphate hydrolases"/>
    <property type="match status" value="2"/>
</dbReference>
<comment type="similarity">
    <text evidence="5">Belongs to the ABC transporter superfamily. ABCF family. Uup subfamily.</text>
</comment>
<dbReference type="FunFam" id="3.40.50.300:FF:000011">
    <property type="entry name" value="Putative ABC transporter ATP-binding component"/>
    <property type="match status" value="1"/>
</dbReference>
<dbReference type="InterPro" id="IPR027417">
    <property type="entry name" value="P-loop_NTPase"/>
</dbReference>
<dbReference type="GO" id="GO:0005524">
    <property type="term" value="F:ATP binding"/>
    <property type="evidence" value="ECO:0007669"/>
    <property type="project" value="UniProtKB-KW"/>
</dbReference>
<feature type="compositionally biased region" description="Basic and acidic residues" evidence="6">
    <location>
        <begin position="609"/>
        <end position="632"/>
    </location>
</feature>
<dbReference type="InterPro" id="IPR032524">
    <property type="entry name" value="ABC_tran_C"/>
</dbReference>
<comment type="catalytic activity">
    <reaction evidence="4">
        <text>ATP + H2O = ADP + phosphate + H(+)</text>
        <dbReference type="Rhea" id="RHEA:13065"/>
        <dbReference type="ChEBI" id="CHEBI:15377"/>
        <dbReference type="ChEBI" id="CHEBI:15378"/>
        <dbReference type="ChEBI" id="CHEBI:30616"/>
        <dbReference type="ChEBI" id="CHEBI:43474"/>
        <dbReference type="ChEBI" id="CHEBI:456216"/>
    </reaction>
</comment>
<gene>
    <name evidence="8" type="ORF">HNR50_003308</name>
</gene>
<sequence length="648" mass="73425">MAFVQLDNISLAFGDRDILKNVNFMISTGSRIALSGANGSGKTTLMKIISGESECDGGKVIASRESRIAYLPQSGIEHKGSTLKAEAEKAFSWIGSMLEDVDRLGKELQEHKTGKRAENLLHRHHELQEQILESGYYGREEQITRILQGLGFSMEDMDRECSQFSGGWQMRIALAKELLKNPDILLLDEPTNYLDLEAREWLRDFLGTFKGGILIVSHDRFFLDAVVNEVAELFLGDLKIYKGNYSSYEKKRKEELKTLVELYKKQQEEIARNEDFIRRFRYQATKASAVQSRVNMLERMERIEIPENLKKIHFSFPAPPHSGKKMLTLEGIRKSYGDREVLKGIDHLIQKGDKLVITGLNGAGKSTLLRILSGTDTDFEGTLTPGTDVKIGYFSQDQEEVLDKSNTVLEELESDAPTEMIPNLRGMLGAFLFSGDDIFKSVSVLSGGEKNRLALLKLLLRPVNLLILDEPTNHLDIHSKDVLLDALKSYSGTVIFVSHDRYFIEELAENVLELTSEGHRLYQGNYEYYLWKKANEGTDEIDAPASGREADEDTPVQSAKLSREEDKKLKAQIRRLKREEEELLGRLAELEEEHTELSASLATPEIYSDGEKAKEVSDAMKANEEEQEKISRQWETVEEQLSELDTQE</sequence>
<dbReference type="Pfam" id="PF12848">
    <property type="entry name" value="ABC_tran_Xtn"/>
    <property type="match status" value="1"/>
</dbReference>
<dbReference type="PANTHER" id="PTHR42855:SF2">
    <property type="entry name" value="DRUG RESISTANCE ABC TRANSPORTER,ATP-BINDING PROTEIN"/>
    <property type="match status" value="1"/>
</dbReference>
<dbReference type="Gene3D" id="1.10.287.380">
    <property type="entry name" value="Valyl-tRNA synthetase, C-terminal domain"/>
    <property type="match status" value="1"/>
</dbReference>
<dbReference type="EMBL" id="JACHGJ010000007">
    <property type="protein sequence ID" value="MBB6481628.1"/>
    <property type="molecule type" value="Genomic_DNA"/>
</dbReference>
<dbReference type="Pfam" id="PF16326">
    <property type="entry name" value="ABC_tran_CTD"/>
    <property type="match status" value="1"/>
</dbReference>
<reference evidence="8 9" key="1">
    <citation type="submission" date="2020-08" db="EMBL/GenBank/DDBJ databases">
        <title>Genomic Encyclopedia of Type Strains, Phase IV (KMG-IV): sequencing the most valuable type-strain genomes for metagenomic binning, comparative biology and taxonomic classification.</title>
        <authorList>
            <person name="Goeker M."/>
        </authorList>
    </citation>
    <scope>NUCLEOTIDE SEQUENCE [LARGE SCALE GENOMIC DNA]</scope>
    <source>
        <strain evidence="8 9">DSM 2461</strain>
    </source>
</reference>
<evidence type="ECO:0000256" key="4">
    <source>
        <dbReference type="ARBA" id="ARBA00049360"/>
    </source>
</evidence>
<feature type="region of interest" description="Disordered" evidence="6">
    <location>
        <begin position="541"/>
        <end position="564"/>
    </location>
</feature>
<dbReference type="RefSeq" id="WP_184747866.1">
    <property type="nucleotide sequence ID" value="NZ_JACHGJ010000007.1"/>
</dbReference>
<dbReference type="CDD" id="cd03221">
    <property type="entry name" value="ABCF_EF-3"/>
    <property type="match status" value="2"/>
</dbReference>
<keyword evidence="1" id="KW-0677">Repeat</keyword>
<feature type="region of interest" description="Disordered" evidence="6">
    <location>
        <begin position="591"/>
        <end position="633"/>
    </location>
</feature>
<dbReference type="Pfam" id="PF00005">
    <property type="entry name" value="ABC_tran"/>
    <property type="match status" value="2"/>
</dbReference>
<dbReference type="PROSITE" id="PS50893">
    <property type="entry name" value="ABC_TRANSPORTER_2"/>
    <property type="match status" value="2"/>
</dbReference>
<dbReference type="SMART" id="SM00382">
    <property type="entry name" value="AAA"/>
    <property type="match status" value="2"/>
</dbReference>
<dbReference type="InterPro" id="IPR003439">
    <property type="entry name" value="ABC_transporter-like_ATP-bd"/>
</dbReference>